<evidence type="ECO:0000256" key="1">
    <source>
        <dbReference type="SAM" id="MobiDB-lite"/>
    </source>
</evidence>
<protein>
    <submittedName>
        <fullName evidence="2">Uncharacterized protein</fullName>
    </submittedName>
</protein>
<feature type="region of interest" description="Disordered" evidence="1">
    <location>
        <begin position="1"/>
        <end position="23"/>
    </location>
</feature>
<organism evidence="2 3">
    <name type="scientific">Streptomonospora halophila</name>
    <dbReference type="NCBI Taxonomy" id="427369"/>
    <lineage>
        <taxon>Bacteria</taxon>
        <taxon>Bacillati</taxon>
        <taxon>Actinomycetota</taxon>
        <taxon>Actinomycetes</taxon>
        <taxon>Streptosporangiales</taxon>
        <taxon>Nocardiopsidaceae</taxon>
        <taxon>Streptomonospora</taxon>
    </lineage>
</organism>
<gene>
    <name evidence="2" type="ORF">GCM10023224_27500</name>
</gene>
<dbReference type="Proteomes" id="UP001499993">
    <property type="component" value="Unassembled WGS sequence"/>
</dbReference>
<name>A0ABP9GIZ4_9ACTN</name>
<dbReference type="EMBL" id="BAABIK010000014">
    <property type="protein sequence ID" value="GAA4943323.1"/>
    <property type="molecule type" value="Genomic_DNA"/>
</dbReference>
<reference evidence="3" key="1">
    <citation type="journal article" date="2019" name="Int. J. Syst. Evol. Microbiol.">
        <title>The Global Catalogue of Microorganisms (GCM) 10K type strain sequencing project: providing services to taxonomists for standard genome sequencing and annotation.</title>
        <authorList>
            <consortium name="The Broad Institute Genomics Platform"/>
            <consortium name="The Broad Institute Genome Sequencing Center for Infectious Disease"/>
            <person name="Wu L."/>
            <person name="Ma J."/>
        </authorList>
    </citation>
    <scope>NUCLEOTIDE SEQUENCE [LARGE SCALE GENOMIC DNA]</scope>
    <source>
        <strain evidence="3">JCM 18123</strain>
    </source>
</reference>
<sequence>MRRSADGPPVNKSGSGPERAVMDSAPAVDTWAAPGWEGIEGSGPRGAALRRCAAAAGFRRAARDIPLAGPDA</sequence>
<comment type="caution">
    <text evidence="2">The sequence shown here is derived from an EMBL/GenBank/DDBJ whole genome shotgun (WGS) entry which is preliminary data.</text>
</comment>
<evidence type="ECO:0000313" key="3">
    <source>
        <dbReference type="Proteomes" id="UP001499993"/>
    </source>
</evidence>
<keyword evidence="3" id="KW-1185">Reference proteome</keyword>
<evidence type="ECO:0000313" key="2">
    <source>
        <dbReference type="EMBL" id="GAA4943323.1"/>
    </source>
</evidence>
<accession>A0ABP9GIZ4</accession>
<proteinExistence type="predicted"/>